<accession>A0A1G9B604</accession>
<sequence length="403" mass="42170">MSTLSERILGGPAGTYVDREVDLAFAHDGTGVLTREALREMGVERLPHPERLHLIFDHIVPANTGTTATLQAELREYARASGVELSDAGTGICHQVMSEGIVRPGMVVVGADSHSCTLGAFGAFATGVGATDMAAIWASGATWFRVPETIAINLSGTLSGAAEPKDLALTYVAKLGMEGATYRALEFVGDGAATISMDGRLTLANMAVETGAKAGIFYADTTTIRYLSEYGIAASPQTLEECRYERTLDIDLADIVPLVAVPHRVDTVREVEEVAGTHLDQVFVGTCTNGRYEDLARFARIVRGKKVAVRTLVIPASRAVLARAIATGVLADIVEAGCMVMTPGCGPCLGAHAGVLGEGEVCLSTANRNFKNRMGVGGEIYLSSVATAAASAIAGEITVPEVV</sequence>
<comment type="similarity">
    <text evidence="6">Belongs to the aconitase/IPM isomerase family. LeuC type 2 subfamily.</text>
</comment>
<feature type="binding site" evidence="6">
    <location>
        <position position="348"/>
    </location>
    <ligand>
        <name>[4Fe-4S] cluster</name>
        <dbReference type="ChEBI" id="CHEBI:49883"/>
    </ligand>
</feature>
<comment type="cofactor">
    <cofactor evidence="6">
        <name>[4Fe-4S] cluster</name>
        <dbReference type="ChEBI" id="CHEBI:49883"/>
    </cofactor>
    <text evidence="6">Binds 1 [4Fe-4S] cluster per subunit.</text>
</comment>
<evidence type="ECO:0000256" key="2">
    <source>
        <dbReference type="ARBA" id="ARBA00022723"/>
    </source>
</evidence>
<dbReference type="PRINTS" id="PR00415">
    <property type="entry name" value="ACONITASE"/>
</dbReference>
<dbReference type="EC" id="4.2.1.33" evidence="6"/>
<dbReference type="Proteomes" id="UP000326500">
    <property type="component" value="Unassembled WGS sequence"/>
</dbReference>
<dbReference type="OrthoDB" id="255at2157"/>
<dbReference type="HAMAP" id="MF_01027">
    <property type="entry name" value="LeuC_type2"/>
    <property type="match status" value="1"/>
</dbReference>
<evidence type="ECO:0000313" key="9">
    <source>
        <dbReference type="Proteomes" id="UP000326500"/>
    </source>
</evidence>
<comment type="catalytic activity">
    <reaction evidence="6">
        <text>(2R,3S)-3-isopropylmalate = (2S)-2-isopropylmalate</text>
        <dbReference type="Rhea" id="RHEA:32287"/>
        <dbReference type="ChEBI" id="CHEBI:1178"/>
        <dbReference type="ChEBI" id="CHEBI:35121"/>
        <dbReference type="EC" id="4.2.1.33"/>
    </reaction>
</comment>
<evidence type="ECO:0000256" key="1">
    <source>
        <dbReference type="ARBA" id="ARBA00022485"/>
    </source>
</evidence>
<organism evidence="8 9">
    <name type="scientific">Methanoculleus thermophilus</name>
    <dbReference type="NCBI Taxonomy" id="2200"/>
    <lineage>
        <taxon>Archaea</taxon>
        <taxon>Methanobacteriati</taxon>
        <taxon>Methanobacteriota</taxon>
        <taxon>Stenosarchaea group</taxon>
        <taxon>Methanomicrobia</taxon>
        <taxon>Methanomicrobiales</taxon>
        <taxon>Methanomicrobiaceae</taxon>
        <taxon>Methanoculleus</taxon>
    </lineage>
</organism>
<evidence type="ECO:0000259" key="7">
    <source>
        <dbReference type="Pfam" id="PF00330"/>
    </source>
</evidence>
<dbReference type="InterPro" id="IPR001030">
    <property type="entry name" value="Acoase/IPM_deHydtase_lsu_aba"/>
</dbReference>
<dbReference type="NCBIfam" id="NF001614">
    <property type="entry name" value="PRK00402.1"/>
    <property type="match status" value="1"/>
</dbReference>
<keyword evidence="1 6" id="KW-0004">4Fe-4S</keyword>
<dbReference type="GO" id="GO:0009098">
    <property type="term" value="P:L-leucine biosynthetic process"/>
    <property type="evidence" value="ECO:0007669"/>
    <property type="project" value="UniProtKB-UniRule"/>
</dbReference>
<dbReference type="RefSeq" id="WP_066957181.1">
    <property type="nucleotide sequence ID" value="NZ_BCNX01000007.1"/>
</dbReference>
<name>A0A1G9B604_9EURY</name>
<keyword evidence="6" id="KW-0028">Amino-acid biosynthesis</keyword>
<keyword evidence="6" id="KW-0432">Leucine biosynthesis</keyword>
<comment type="subunit">
    <text evidence="6">Heterodimer of LeuC and LeuD.</text>
</comment>
<evidence type="ECO:0000256" key="6">
    <source>
        <dbReference type="HAMAP-Rule" id="MF_01027"/>
    </source>
</evidence>
<evidence type="ECO:0000256" key="5">
    <source>
        <dbReference type="ARBA" id="ARBA00023239"/>
    </source>
</evidence>
<dbReference type="GO" id="GO:0003861">
    <property type="term" value="F:3-isopropylmalate dehydratase activity"/>
    <property type="evidence" value="ECO:0007669"/>
    <property type="project" value="UniProtKB-UniRule"/>
</dbReference>
<protein>
    <recommendedName>
        <fullName evidence="6">3-isopropylmalate dehydratase large subunit</fullName>
        <ecNumber evidence="6">4.2.1.33</ecNumber>
    </recommendedName>
    <alternativeName>
        <fullName evidence="6">Alpha-IPM isomerase</fullName>
        <shortName evidence="6">IPMI</shortName>
    </alternativeName>
    <alternativeName>
        <fullName evidence="6">Isopropylmalate isomerase</fullName>
    </alternativeName>
</protein>
<keyword evidence="2 6" id="KW-0479">Metal-binding</keyword>
<dbReference type="InterPro" id="IPR018136">
    <property type="entry name" value="Aconitase_4Fe-4S_BS"/>
</dbReference>
<dbReference type="PROSITE" id="PS01244">
    <property type="entry name" value="ACONITASE_2"/>
    <property type="match status" value="1"/>
</dbReference>
<gene>
    <name evidence="6" type="primary">leuC</name>
    <name evidence="8" type="ORF">SAMN04488571_10822</name>
</gene>
<dbReference type="Pfam" id="PF00330">
    <property type="entry name" value="Aconitase"/>
    <property type="match status" value="1"/>
</dbReference>
<keyword evidence="5 6" id="KW-0456">Lyase</keyword>
<dbReference type="STRING" id="2200.GCA_001571405_01275"/>
<keyword evidence="6" id="KW-0100">Branched-chain amino acid biosynthesis</keyword>
<dbReference type="InterPro" id="IPR050067">
    <property type="entry name" value="IPM_dehydratase_rel_enz"/>
</dbReference>
<keyword evidence="3 6" id="KW-0408">Iron</keyword>
<dbReference type="NCBIfam" id="TIGR02086">
    <property type="entry name" value="IPMI_arch"/>
    <property type="match status" value="1"/>
</dbReference>
<evidence type="ECO:0000256" key="4">
    <source>
        <dbReference type="ARBA" id="ARBA00023014"/>
    </source>
</evidence>
<feature type="binding site" evidence="6">
    <location>
        <position position="345"/>
    </location>
    <ligand>
        <name>[4Fe-4S] cluster</name>
        <dbReference type="ChEBI" id="CHEBI:49883"/>
    </ligand>
</feature>
<dbReference type="InterPro" id="IPR006251">
    <property type="entry name" value="Homoacnase/IPMdehydase_lsu"/>
</dbReference>
<dbReference type="AlphaFoldDB" id="A0A1G9B604"/>
<comment type="pathway">
    <text evidence="6">Amino-acid biosynthesis; L-leucine biosynthesis; L-leucine from 3-methyl-2-oxobutanoate: step 2/4.</text>
</comment>
<evidence type="ECO:0000256" key="3">
    <source>
        <dbReference type="ARBA" id="ARBA00023004"/>
    </source>
</evidence>
<dbReference type="NCBIfam" id="TIGR01343">
    <property type="entry name" value="hacA_fam"/>
    <property type="match status" value="1"/>
</dbReference>
<dbReference type="PANTHER" id="PTHR43822:SF2">
    <property type="entry name" value="HOMOACONITASE, MITOCHONDRIAL"/>
    <property type="match status" value="1"/>
</dbReference>
<dbReference type="GO" id="GO:0051539">
    <property type="term" value="F:4 iron, 4 sulfur cluster binding"/>
    <property type="evidence" value="ECO:0007669"/>
    <property type="project" value="UniProtKB-KW"/>
</dbReference>
<proteinExistence type="inferred from homology"/>
<dbReference type="GO" id="GO:0046872">
    <property type="term" value="F:metal ion binding"/>
    <property type="evidence" value="ECO:0007669"/>
    <property type="project" value="UniProtKB-KW"/>
</dbReference>
<evidence type="ECO:0000313" key="8">
    <source>
        <dbReference type="EMBL" id="SDK34947.1"/>
    </source>
</evidence>
<feature type="binding site" evidence="6">
    <location>
        <position position="287"/>
    </location>
    <ligand>
        <name>[4Fe-4S] cluster</name>
        <dbReference type="ChEBI" id="CHEBI:49883"/>
    </ligand>
</feature>
<dbReference type="Gene3D" id="3.30.499.10">
    <property type="entry name" value="Aconitase, domain 3"/>
    <property type="match status" value="2"/>
</dbReference>
<dbReference type="InterPro" id="IPR011826">
    <property type="entry name" value="HAcnase/IPMdehydase_lsu_prok"/>
</dbReference>
<dbReference type="InterPro" id="IPR036008">
    <property type="entry name" value="Aconitase_4Fe-4S_dom"/>
</dbReference>
<dbReference type="UniPathway" id="UPA00048">
    <property type="reaction ID" value="UER00071"/>
</dbReference>
<keyword evidence="4 6" id="KW-0411">Iron-sulfur</keyword>
<reference evidence="8 9" key="1">
    <citation type="submission" date="2016-10" db="EMBL/GenBank/DDBJ databases">
        <authorList>
            <person name="Varghese N."/>
            <person name="Submissions S."/>
        </authorList>
    </citation>
    <scope>NUCLEOTIDE SEQUENCE [LARGE SCALE GENOMIC DNA]</scope>
    <source>
        <strain evidence="8 9">DSM 2373</strain>
    </source>
</reference>
<comment type="function">
    <text evidence="6">Catalyzes the isomerization between 2-isopropylmalate and 3-isopropylmalate, via the formation of 2-isopropylmaleate.</text>
</comment>
<keyword evidence="9" id="KW-1185">Reference proteome</keyword>
<feature type="domain" description="Aconitase/3-isopropylmalate dehydratase large subunit alpha/beta/alpha" evidence="7">
    <location>
        <begin position="21"/>
        <end position="395"/>
    </location>
</feature>
<dbReference type="EMBL" id="FNFT01000008">
    <property type="protein sequence ID" value="SDK34947.1"/>
    <property type="molecule type" value="Genomic_DNA"/>
</dbReference>
<dbReference type="PROSITE" id="PS00450">
    <property type="entry name" value="ACONITASE_1"/>
    <property type="match status" value="1"/>
</dbReference>
<dbReference type="InterPro" id="IPR015931">
    <property type="entry name" value="Acnase/IPM_dHydase_lsu_aba_1/3"/>
</dbReference>
<dbReference type="SUPFAM" id="SSF53732">
    <property type="entry name" value="Aconitase iron-sulfur domain"/>
    <property type="match status" value="1"/>
</dbReference>
<dbReference type="PANTHER" id="PTHR43822">
    <property type="entry name" value="HOMOACONITASE, MITOCHONDRIAL-RELATED"/>
    <property type="match status" value="1"/>
</dbReference>